<keyword evidence="8" id="KW-1185">Reference proteome</keyword>
<comment type="caution">
    <text evidence="7">The sequence shown here is derived from an EMBL/GenBank/DDBJ whole genome shotgun (WGS) entry which is preliminary data.</text>
</comment>
<dbReference type="RefSeq" id="WP_253743965.1">
    <property type="nucleotide sequence ID" value="NZ_BAABKA010000063.1"/>
</dbReference>
<gene>
    <name evidence="7" type="ORF">HD597_003821</name>
</gene>
<dbReference type="Gene3D" id="1.20.120.330">
    <property type="entry name" value="Nucleotidyltransferases domain 2"/>
    <property type="match status" value="1"/>
</dbReference>
<name>A0A9X2K4N8_9ACTN</name>
<dbReference type="PANTHER" id="PTHR32114">
    <property type="entry name" value="ABC TRANSPORTER ABCH.3"/>
    <property type="match status" value="1"/>
</dbReference>
<feature type="region of interest" description="Disordered" evidence="5">
    <location>
        <begin position="467"/>
        <end position="528"/>
    </location>
</feature>
<dbReference type="GO" id="GO:0006302">
    <property type="term" value="P:double-strand break repair"/>
    <property type="evidence" value="ECO:0007669"/>
    <property type="project" value="InterPro"/>
</dbReference>
<dbReference type="Pfam" id="PF13558">
    <property type="entry name" value="SbcC_Walker_B"/>
    <property type="match status" value="1"/>
</dbReference>
<feature type="compositionally biased region" description="Basic and acidic residues" evidence="5">
    <location>
        <begin position="293"/>
        <end position="312"/>
    </location>
</feature>
<feature type="region of interest" description="Disordered" evidence="5">
    <location>
        <begin position="290"/>
        <end position="312"/>
    </location>
</feature>
<proteinExistence type="inferred from homology"/>
<evidence type="ECO:0000313" key="7">
    <source>
        <dbReference type="EMBL" id="MCP2356801.1"/>
    </source>
</evidence>
<evidence type="ECO:0000256" key="4">
    <source>
        <dbReference type="SAM" id="Coils"/>
    </source>
</evidence>
<dbReference type="PANTHER" id="PTHR32114:SF2">
    <property type="entry name" value="ABC TRANSPORTER ABCH.3"/>
    <property type="match status" value="1"/>
</dbReference>
<dbReference type="InterPro" id="IPR038729">
    <property type="entry name" value="Rad50/SbcC_AAA"/>
</dbReference>
<evidence type="ECO:0000313" key="8">
    <source>
        <dbReference type="Proteomes" id="UP001139648"/>
    </source>
</evidence>
<organism evidence="7 8">
    <name type="scientific">Nonomuraea thailandensis</name>
    <dbReference type="NCBI Taxonomy" id="1188745"/>
    <lineage>
        <taxon>Bacteria</taxon>
        <taxon>Bacillati</taxon>
        <taxon>Actinomycetota</taxon>
        <taxon>Actinomycetes</taxon>
        <taxon>Streptosporangiales</taxon>
        <taxon>Streptosporangiaceae</taxon>
        <taxon>Nonomuraea</taxon>
    </lineage>
</organism>
<dbReference type="GO" id="GO:0016887">
    <property type="term" value="F:ATP hydrolysis activity"/>
    <property type="evidence" value="ECO:0007669"/>
    <property type="project" value="InterPro"/>
</dbReference>
<dbReference type="Pfam" id="PF13476">
    <property type="entry name" value="AAA_23"/>
    <property type="match status" value="1"/>
</dbReference>
<sequence>MRPLKLHLDDFGSFREPVTVDFSDVDYFVLVGPTGAGKSTLIDAICFALYGTVPRWGKENVIAHALAPSAVAAKVALVFETGGRRYAVVRALKRDARGKVHTAEARLEELVPSVPATAGLDELMSAVARPVAEGAAVTAEVQRITGLEYRFFTQCVVLPQGRFAEFLHAQPRERQDLLVQLLDADVYERIRQRAVQEESGAAQAATFARERLARLTDADEPAERAAEARLASLRALDEQIRGDLDALRSSAEEIRRLAEEREAVRGRVAALTSLAMPPEVPTLAETVRAATGEARDHARDAESAEADEQRAEDELAALDDPDVLMDVLRAADEHERAVTGLRAAEERAARTRAGLGPLAGRARTLDAALADAEETRDRLRDAHAGAELARRLVVGQDCPTCLRPVERLPHHPASADLRAAERHVKACRKEAEQARARLTEAESETRHLERTAHELVEHATRTAHELTGRAAGLARDPADRAARAGGDPADRGARAGGDPADRGARTAGDPDAEAAFAGSGPHGGDDLLAGVDRDDLEGRLAAVRAAERRAAKLRQAARDARARLATAQRRAEELTGRTDRLWRDLEAARDTVVPLGAPPLDRDDLHHAWTALLAWRADAGVRERAALEKQDARVAEAERRARTLWSAVAARLAEHGVETSGPAAAPAAPEKEPPGRAAPGRAAPGRTAPGAAVPGPAAGRFGELVAAAIAEAQAHLARVQENRATARELDERARAEEGRARVAKELAQCLRADAFERWLCTEALDLLVTAASDTLRELSDGQYELALGARNEIEVIDHAEAGMRRNARTLSGGETFQAALALALALSDQVAGLSATAARSLDSLFLDEGFGSLDPATLDTVAATLERLAGGRERMVGVVTHVPALADRIPVRFEVRRDAKGSHLHRVTA</sequence>
<dbReference type="Proteomes" id="UP001139648">
    <property type="component" value="Unassembled WGS sequence"/>
</dbReference>
<dbReference type="SUPFAM" id="SSF52540">
    <property type="entry name" value="P-loop containing nucleoside triphosphate hydrolases"/>
    <property type="match status" value="1"/>
</dbReference>
<keyword evidence="7" id="KW-0378">Hydrolase</keyword>
<dbReference type="GO" id="GO:0004527">
    <property type="term" value="F:exonuclease activity"/>
    <property type="evidence" value="ECO:0007669"/>
    <property type="project" value="UniProtKB-KW"/>
</dbReference>
<evidence type="ECO:0000256" key="2">
    <source>
        <dbReference type="ARBA" id="ARBA00011322"/>
    </source>
</evidence>
<evidence type="ECO:0000256" key="1">
    <source>
        <dbReference type="ARBA" id="ARBA00006930"/>
    </source>
</evidence>
<evidence type="ECO:0000256" key="5">
    <source>
        <dbReference type="SAM" id="MobiDB-lite"/>
    </source>
</evidence>
<comment type="subunit">
    <text evidence="2">Heterodimer of SbcC and SbcD.</text>
</comment>
<keyword evidence="4" id="KW-0175">Coiled coil</keyword>
<dbReference type="InterPro" id="IPR027417">
    <property type="entry name" value="P-loop_NTPase"/>
</dbReference>
<comment type="similarity">
    <text evidence="1">Belongs to the SMC family. SbcC subfamily.</text>
</comment>
<feature type="compositionally biased region" description="Basic and acidic residues" evidence="5">
    <location>
        <begin position="476"/>
        <end position="504"/>
    </location>
</feature>
<feature type="domain" description="Rad50/SbcC-type AAA" evidence="6">
    <location>
        <begin position="5"/>
        <end position="195"/>
    </location>
</feature>
<keyword evidence="7" id="KW-0540">Nuclease</keyword>
<feature type="coiled-coil region" evidence="4">
    <location>
        <begin position="362"/>
        <end position="389"/>
    </location>
</feature>
<feature type="coiled-coil region" evidence="4">
    <location>
        <begin position="543"/>
        <end position="577"/>
    </location>
</feature>
<protein>
    <recommendedName>
        <fullName evidence="3">Nuclease SbcCD subunit C</fullName>
    </recommendedName>
</protein>
<feature type="compositionally biased region" description="Low complexity" evidence="5">
    <location>
        <begin position="675"/>
        <end position="695"/>
    </location>
</feature>
<dbReference type="EMBL" id="JAMZEB010000002">
    <property type="protein sequence ID" value="MCP2356801.1"/>
    <property type="molecule type" value="Genomic_DNA"/>
</dbReference>
<evidence type="ECO:0000256" key="3">
    <source>
        <dbReference type="ARBA" id="ARBA00013368"/>
    </source>
</evidence>
<reference evidence="7" key="1">
    <citation type="submission" date="2022-06" db="EMBL/GenBank/DDBJ databases">
        <title>Sequencing the genomes of 1000 actinobacteria strains.</title>
        <authorList>
            <person name="Klenk H.-P."/>
        </authorList>
    </citation>
    <scope>NUCLEOTIDE SEQUENCE</scope>
    <source>
        <strain evidence="7">DSM 46694</strain>
    </source>
</reference>
<feature type="region of interest" description="Disordered" evidence="5">
    <location>
        <begin position="656"/>
        <end position="695"/>
    </location>
</feature>
<feature type="coiled-coil region" evidence="4">
    <location>
        <begin position="709"/>
        <end position="736"/>
    </location>
</feature>
<dbReference type="Gene3D" id="3.40.50.300">
    <property type="entry name" value="P-loop containing nucleotide triphosphate hydrolases"/>
    <property type="match status" value="2"/>
</dbReference>
<dbReference type="AlphaFoldDB" id="A0A9X2K4N8"/>
<feature type="coiled-coil region" evidence="4">
    <location>
        <begin position="417"/>
        <end position="451"/>
    </location>
</feature>
<accession>A0A9X2K4N8</accession>
<evidence type="ECO:0000259" key="6">
    <source>
        <dbReference type="Pfam" id="PF13476"/>
    </source>
</evidence>
<keyword evidence="7" id="KW-0269">Exonuclease</keyword>